<feature type="transmembrane region" description="Helical" evidence="8">
    <location>
        <begin position="153"/>
        <end position="173"/>
    </location>
</feature>
<feature type="transmembrane region" description="Helical" evidence="8">
    <location>
        <begin position="42"/>
        <end position="64"/>
    </location>
</feature>
<feature type="transmembrane region" description="Helical" evidence="8">
    <location>
        <begin position="284"/>
        <end position="303"/>
    </location>
</feature>
<accession>A0A134CDV3</accession>
<dbReference type="InterPro" id="IPR026046">
    <property type="entry name" value="UBIAD1"/>
</dbReference>
<dbReference type="RefSeq" id="WP_062486343.1">
    <property type="nucleotide sequence ID" value="NZ_KQ960953.1"/>
</dbReference>
<evidence type="ECO:0000313" key="9">
    <source>
        <dbReference type="EMBL" id="KXB90395.1"/>
    </source>
</evidence>
<dbReference type="UniPathway" id="UPA00079"/>
<gene>
    <name evidence="9" type="ORF">HMPREF3182_01362</name>
</gene>
<name>A0A134CDV3_9FIRM</name>
<keyword evidence="4 9" id="KW-0808">Transferase</keyword>
<sequence length="305" mass="33681">MSTQGRLTVAQAWHLAGPPSWVATLIPVALGEVYCVVQGYHITFIMAVLLGVACVCMQAAVNTFNDYFDFQKGNDQKADYLVQNDAVLVYENVPPKQALLLGISFLVGAMVLAFPYLYKAGIIPWVIGLSGALVVWLYSGGPYPISYTPLGEVISGMVMGCGISLGIVAVVTGRLEWPVALWSIPIVLGIALIMMTNNTCDMERDRQVNRHTLPLVLGRKWAYWGYRCGVVIWLVLMVVWSWSYVGMRSGFLLLLYIVLGKPILVPLFCTPLTPLHRIKLMKDIVQANFIYGGTYVALLALMICR</sequence>
<dbReference type="STRING" id="1588748.HMPREF3182_01362"/>
<comment type="subcellular location">
    <subcellularLocation>
        <location evidence="1">Membrane</location>
        <topology evidence="1">Multi-pass membrane protein</topology>
    </subcellularLocation>
</comment>
<evidence type="ECO:0000256" key="4">
    <source>
        <dbReference type="ARBA" id="ARBA00022679"/>
    </source>
</evidence>
<dbReference type="AlphaFoldDB" id="A0A134CDV3"/>
<dbReference type="InterPro" id="IPR044878">
    <property type="entry name" value="UbiA_sf"/>
</dbReference>
<keyword evidence="10" id="KW-1185">Reference proteome</keyword>
<dbReference type="GO" id="GO:0042371">
    <property type="term" value="P:vitamin K biosynthetic process"/>
    <property type="evidence" value="ECO:0007669"/>
    <property type="project" value="TreeGrafter"/>
</dbReference>
<dbReference type="PANTHER" id="PTHR13929">
    <property type="entry name" value="1,4-DIHYDROXY-2-NAPHTHOATE OCTAPRENYLTRANSFERASE"/>
    <property type="match status" value="1"/>
</dbReference>
<comment type="caution">
    <text evidence="9">The sequence shown here is derived from an EMBL/GenBank/DDBJ whole genome shotgun (WGS) entry which is preliminary data.</text>
</comment>
<comment type="pathway">
    <text evidence="2">Quinol/quinone metabolism; menaquinone biosynthesis.</text>
</comment>
<evidence type="ECO:0000313" key="10">
    <source>
        <dbReference type="Proteomes" id="UP000070160"/>
    </source>
</evidence>
<dbReference type="EMBL" id="LSDT01000048">
    <property type="protein sequence ID" value="KXB90395.1"/>
    <property type="molecule type" value="Genomic_DNA"/>
</dbReference>
<evidence type="ECO:0000256" key="3">
    <source>
        <dbReference type="ARBA" id="ARBA00022428"/>
    </source>
</evidence>
<keyword evidence="3" id="KW-0474">Menaquinone biosynthesis</keyword>
<feature type="transmembrane region" description="Helical" evidence="8">
    <location>
        <begin position="122"/>
        <end position="141"/>
    </location>
</feature>
<evidence type="ECO:0000256" key="2">
    <source>
        <dbReference type="ARBA" id="ARBA00004863"/>
    </source>
</evidence>
<feature type="transmembrane region" description="Helical" evidence="8">
    <location>
        <begin position="251"/>
        <end position="272"/>
    </location>
</feature>
<keyword evidence="7 8" id="KW-0472">Membrane</keyword>
<protein>
    <submittedName>
        <fullName evidence="9">Prenyltransferase, UbiA family</fullName>
    </submittedName>
</protein>
<dbReference type="GO" id="GO:0016020">
    <property type="term" value="C:membrane"/>
    <property type="evidence" value="ECO:0007669"/>
    <property type="project" value="UniProtKB-SubCell"/>
</dbReference>
<feature type="transmembrane region" description="Helical" evidence="8">
    <location>
        <begin position="221"/>
        <end position="245"/>
    </location>
</feature>
<keyword evidence="5 8" id="KW-0812">Transmembrane</keyword>
<organism evidence="9 10">
    <name type="scientific">Megasphaera hutchinsoni</name>
    <dbReference type="NCBI Taxonomy" id="1588748"/>
    <lineage>
        <taxon>Bacteria</taxon>
        <taxon>Bacillati</taxon>
        <taxon>Bacillota</taxon>
        <taxon>Negativicutes</taxon>
        <taxon>Veillonellales</taxon>
        <taxon>Veillonellaceae</taxon>
        <taxon>Megasphaera</taxon>
    </lineage>
</organism>
<feature type="transmembrane region" description="Helical" evidence="8">
    <location>
        <begin position="12"/>
        <end position="30"/>
    </location>
</feature>
<dbReference type="PANTHER" id="PTHR13929:SF0">
    <property type="entry name" value="UBIA PRENYLTRANSFERASE DOMAIN-CONTAINING PROTEIN 1"/>
    <property type="match status" value="1"/>
</dbReference>
<dbReference type="Proteomes" id="UP000070160">
    <property type="component" value="Unassembled WGS sequence"/>
</dbReference>
<evidence type="ECO:0000256" key="6">
    <source>
        <dbReference type="ARBA" id="ARBA00022989"/>
    </source>
</evidence>
<feature type="transmembrane region" description="Helical" evidence="8">
    <location>
        <begin position="179"/>
        <end position="200"/>
    </location>
</feature>
<evidence type="ECO:0000256" key="8">
    <source>
        <dbReference type="SAM" id="Phobius"/>
    </source>
</evidence>
<evidence type="ECO:0000256" key="5">
    <source>
        <dbReference type="ARBA" id="ARBA00022692"/>
    </source>
</evidence>
<keyword evidence="6 8" id="KW-1133">Transmembrane helix</keyword>
<evidence type="ECO:0000256" key="7">
    <source>
        <dbReference type="ARBA" id="ARBA00023136"/>
    </source>
</evidence>
<dbReference type="PIRSF" id="PIRSF005355">
    <property type="entry name" value="UBIAD1"/>
    <property type="match status" value="1"/>
</dbReference>
<proteinExistence type="predicted"/>
<evidence type="ECO:0000256" key="1">
    <source>
        <dbReference type="ARBA" id="ARBA00004141"/>
    </source>
</evidence>
<dbReference type="InterPro" id="IPR000537">
    <property type="entry name" value="UbiA_prenyltransferase"/>
</dbReference>
<dbReference type="Gene3D" id="1.10.357.140">
    <property type="entry name" value="UbiA prenyltransferase"/>
    <property type="match status" value="1"/>
</dbReference>
<dbReference type="GO" id="GO:0004659">
    <property type="term" value="F:prenyltransferase activity"/>
    <property type="evidence" value="ECO:0007669"/>
    <property type="project" value="InterPro"/>
</dbReference>
<dbReference type="PATRIC" id="fig|1588748.3.peg.1318"/>
<feature type="transmembrane region" description="Helical" evidence="8">
    <location>
        <begin position="98"/>
        <end position="116"/>
    </location>
</feature>
<dbReference type="Pfam" id="PF01040">
    <property type="entry name" value="UbiA"/>
    <property type="match status" value="1"/>
</dbReference>
<reference evidence="10" key="1">
    <citation type="submission" date="2016-01" db="EMBL/GenBank/DDBJ databases">
        <authorList>
            <person name="Mitreva M."/>
            <person name="Pepin K.H."/>
            <person name="Mihindukulasuriya K.A."/>
            <person name="Fulton R."/>
            <person name="Fronick C."/>
            <person name="O'Laughlin M."/>
            <person name="Miner T."/>
            <person name="Herter B."/>
            <person name="Rosa B.A."/>
            <person name="Cordes M."/>
            <person name="Tomlinson C."/>
            <person name="Wollam A."/>
            <person name="Palsikar V.B."/>
            <person name="Mardis E.R."/>
            <person name="Wilson R.K."/>
        </authorList>
    </citation>
    <scope>NUCLEOTIDE SEQUENCE [LARGE SCALE GENOMIC DNA]</scope>
    <source>
        <strain evidence="10">KA00182</strain>
    </source>
</reference>
<dbReference type="CDD" id="cd13962">
    <property type="entry name" value="PT_UbiA_UBIAD1"/>
    <property type="match status" value="1"/>
</dbReference>
<dbReference type="GO" id="GO:0009234">
    <property type="term" value="P:menaquinone biosynthetic process"/>
    <property type="evidence" value="ECO:0007669"/>
    <property type="project" value="UniProtKB-UniPathway"/>
</dbReference>